<dbReference type="KEGG" id="aqu:105316103"/>
<keyword evidence="2" id="KW-0472">Membrane</keyword>
<dbReference type="EnsemblMetazoa" id="XM_011410909.2">
    <property type="protein sequence ID" value="XP_011409211.2"/>
    <property type="gene ID" value="LOC105316103"/>
</dbReference>
<dbReference type="PANTHER" id="PTHR13742">
    <property type="entry name" value="RETINOBLASTOMA-ASSOCIATED PROTEIN RB -RELATED"/>
    <property type="match status" value="1"/>
</dbReference>
<proteinExistence type="predicted"/>
<organism evidence="3 4">
    <name type="scientific">Amphimedon queenslandica</name>
    <name type="common">Sponge</name>
    <dbReference type="NCBI Taxonomy" id="400682"/>
    <lineage>
        <taxon>Eukaryota</taxon>
        <taxon>Metazoa</taxon>
        <taxon>Porifera</taxon>
        <taxon>Demospongiae</taxon>
        <taxon>Heteroscleromorpha</taxon>
        <taxon>Haplosclerida</taxon>
        <taxon>Niphatidae</taxon>
        <taxon>Amphimedon</taxon>
    </lineage>
</organism>
<dbReference type="InterPro" id="IPR036915">
    <property type="entry name" value="Cyclin-like_sf"/>
</dbReference>
<reference evidence="4" key="1">
    <citation type="journal article" date="2010" name="Nature">
        <title>The Amphimedon queenslandica genome and the evolution of animal complexity.</title>
        <authorList>
            <person name="Srivastava M."/>
            <person name="Simakov O."/>
            <person name="Chapman J."/>
            <person name="Fahey B."/>
            <person name="Gauthier M.E."/>
            <person name="Mitros T."/>
            <person name="Richards G.S."/>
            <person name="Conaco C."/>
            <person name="Dacre M."/>
            <person name="Hellsten U."/>
            <person name="Larroux C."/>
            <person name="Putnam N.H."/>
            <person name="Stanke M."/>
            <person name="Adamska M."/>
            <person name="Darling A."/>
            <person name="Degnan S.M."/>
            <person name="Oakley T.H."/>
            <person name="Plachetzki D.C."/>
            <person name="Zhai Y."/>
            <person name="Adamski M."/>
            <person name="Calcino A."/>
            <person name="Cummins S.F."/>
            <person name="Goodstein D.M."/>
            <person name="Harris C."/>
            <person name="Jackson D.J."/>
            <person name="Leys S.P."/>
            <person name="Shu S."/>
            <person name="Woodcroft B.J."/>
            <person name="Vervoort M."/>
            <person name="Kosik K.S."/>
            <person name="Manning G."/>
            <person name="Degnan B.M."/>
            <person name="Rokhsar D.S."/>
        </authorList>
    </citation>
    <scope>NUCLEOTIDE SEQUENCE [LARGE SCALE GENOMIC DNA]</scope>
</reference>
<evidence type="ECO:0000313" key="4">
    <source>
        <dbReference type="Proteomes" id="UP000007879"/>
    </source>
</evidence>
<dbReference type="RefSeq" id="XP_011409211.2">
    <property type="nucleotide sequence ID" value="XM_011410909.2"/>
</dbReference>
<evidence type="ECO:0000256" key="1">
    <source>
        <dbReference type="SAM" id="MobiDB-lite"/>
    </source>
</evidence>
<keyword evidence="4" id="KW-1185">Reference proteome</keyword>
<dbReference type="SUPFAM" id="SSF47954">
    <property type="entry name" value="Cyclin-like"/>
    <property type="match status" value="1"/>
</dbReference>
<name>A0AAN0ITK9_AMPQE</name>
<evidence type="ECO:0000313" key="3">
    <source>
        <dbReference type="EnsemblMetazoa" id="XP_011409211.2"/>
    </source>
</evidence>
<dbReference type="Gene3D" id="1.10.472.10">
    <property type="entry name" value="Cyclin-like"/>
    <property type="match status" value="1"/>
</dbReference>
<dbReference type="Proteomes" id="UP000007879">
    <property type="component" value="Unassembled WGS sequence"/>
</dbReference>
<dbReference type="GO" id="GO:0006357">
    <property type="term" value="P:regulation of transcription by RNA polymerase II"/>
    <property type="evidence" value="ECO:0007669"/>
    <property type="project" value="InterPro"/>
</dbReference>
<dbReference type="GO" id="GO:2000134">
    <property type="term" value="P:negative regulation of G1/S transition of mitotic cell cycle"/>
    <property type="evidence" value="ECO:0007669"/>
    <property type="project" value="TreeGrafter"/>
</dbReference>
<evidence type="ECO:0000256" key="2">
    <source>
        <dbReference type="SAM" id="Phobius"/>
    </source>
</evidence>
<dbReference type="PANTHER" id="PTHR13742:SF17">
    <property type="entry name" value="RE32990P-RELATED"/>
    <property type="match status" value="1"/>
</dbReference>
<dbReference type="GO" id="GO:0030154">
    <property type="term" value="P:cell differentiation"/>
    <property type="evidence" value="ECO:0007669"/>
    <property type="project" value="TreeGrafter"/>
</dbReference>
<sequence>MTDLALPTSCSEDEGETDEGKVPRAESRGDIIQFYNKVFIDQLKDFVLKFSDESNELLLSPLPVIKRAAMSPRKLAKGHQIFISPLKDSQSALSPLAKTFVVSKSPASEFQELNNVIGSSVNRITCKRKLDCTLVCTSPGINSPAKRSNIEVTMDSSVCTAVCTTGHFKYLLIVSMCSSILQCLFMNGIIMSLQHSNM</sequence>
<dbReference type="AlphaFoldDB" id="A0AAN0ITK9"/>
<protein>
    <submittedName>
        <fullName evidence="3">Uncharacterized protein</fullName>
    </submittedName>
</protein>
<reference evidence="3" key="2">
    <citation type="submission" date="2024-06" db="UniProtKB">
        <authorList>
            <consortium name="EnsemblMetazoa"/>
        </authorList>
    </citation>
    <scope>IDENTIFICATION</scope>
</reference>
<dbReference type="GeneID" id="105316103"/>
<accession>A0AAN0ITK9</accession>
<keyword evidence="2" id="KW-1133">Transmembrane helix</keyword>
<dbReference type="InterPro" id="IPR028309">
    <property type="entry name" value="RB_fam"/>
</dbReference>
<dbReference type="GO" id="GO:0005667">
    <property type="term" value="C:transcription regulator complex"/>
    <property type="evidence" value="ECO:0007669"/>
    <property type="project" value="TreeGrafter"/>
</dbReference>
<keyword evidence="2" id="KW-0812">Transmembrane</keyword>
<dbReference type="GO" id="GO:0000977">
    <property type="term" value="F:RNA polymerase II transcription regulatory region sequence-specific DNA binding"/>
    <property type="evidence" value="ECO:0007669"/>
    <property type="project" value="TreeGrafter"/>
</dbReference>
<feature type="transmembrane region" description="Helical" evidence="2">
    <location>
        <begin position="170"/>
        <end position="193"/>
    </location>
</feature>
<feature type="region of interest" description="Disordered" evidence="1">
    <location>
        <begin position="1"/>
        <end position="24"/>
    </location>
</feature>
<dbReference type="GO" id="GO:0000785">
    <property type="term" value="C:chromatin"/>
    <property type="evidence" value="ECO:0007669"/>
    <property type="project" value="TreeGrafter"/>
</dbReference>